<dbReference type="Proteomes" id="UP000219435">
    <property type="component" value="Unassembled WGS sequence"/>
</dbReference>
<evidence type="ECO:0000313" key="2">
    <source>
        <dbReference type="EMBL" id="SOC46935.1"/>
    </source>
</evidence>
<dbReference type="AlphaFoldDB" id="A0A285UYF2"/>
<dbReference type="GO" id="GO:0008168">
    <property type="term" value="F:methyltransferase activity"/>
    <property type="evidence" value="ECO:0007669"/>
    <property type="project" value="UniProtKB-KW"/>
</dbReference>
<keyword evidence="2" id="KW-0489">Methyltransferase</keyword>
<protein>
    <submittedName>
        <fullName evidence="2">Methyltransferase domain-containing protein</fullName>
    </submittedName>
</protein>
<keyword evidence="3" id="KW-1185">Reference proteome</keyword>
<evidence type="ECO:0000259" key="1">
    <source>
        <dbReference type="Pfam" id="PF13649"/>
    </source>
</evidence>
<sequence>MLRVSESDASGLAAASYIRQWFDSAEVTSVGEGAECVTDQIAFLQDAAAGGAALEFGAGRGWLALQLAAAGIPTHALDLSPTCTAHIDSVAAAARLTNIRAVTADMRTYRSVDRYALVYCSFNTLFHLLTLEEQQDCFTSAAANLGEQGRFVVDCSRAGRPNREVTFFAATEAALTVQATGYDDRTGITTAYFATLEDSAPVRLRQIRLRYSSAAELDDMAQQAGLSLAARYADYRRRPWSPTADRHISVYGN</sequence>
<dbReference type="Gene3D" id="3.40.50.150">
    <property type="entry name" value="Vaccinia Virus protein VP39"/>
    <property type="match status" value="1"/>
</dbReference>
<dbReference type="GO" id="GO:0032259">
    <property type="term" value="P:methylation"/>
    <property type="evidence" value="ECO:0007669"/>
    <property type="project" value="UniProtKB-KW"/>
</dbReference>
<dbReference type="Pfam" id="PF13649">
    <property type="entry name" value="Methyltransf_25"/>
    <property type="match status" value="1"/>
</dbReference>
<name>A0A285UYF2_9ACTN</name>
<accession>A0A285UYF2</accession>
<reference evidence="3" key="1">
    <citation type="submission" date="2017-08" db="EMBL/GenBank/DDBJ databases">
        <authorList>
            <person name="Varghese N."/>
            <person name="Submissions S."/>
        </authorList>
    </citation>
    <scope>NUCLEOTIDE SEQUENCE [LARGE SCALE GENOMIC DNA]</scope>
    <source>
        <strain evidence="3">DSM 4725</strain>
    </source>
</reference>
<dbReference type="InterPro" id="IPR029063">
    <property type="entry name" value="SAM-dependent_MTases_sf"/>
</dbReference>
<evidence type="ECO:0000313" key="3">
    <source>
        <dbReference type="Proteomes" id="UP000219435"/>
    </source>
</evidence>
<dbReference type="InterPro" id="IPR041698">
    <property type="entry name" value="Methyltransf_25"/>
</dbReference>
<gene>
    <name evidence="2" type="ORF">SAMN05660748_0533</name>
</gene>
<keyword evidence="2" id="KW-0808">Transferase</keyword>
<proteinExistence type="predicted"/>
<dbReference type="CDD" id="cd02440">
    <property type="entry name" value="AdoMet_MTases"/>
    <property type="match status" value="1"/>
</dbReference>
<dbReference type="SUPFAM" id="SSF53335">
    <property type="entry name" value="S-adenosyl-L-methionine-dependent methyltransferases"/>
    <property type="match status" value="1"/>
</dbReference>
<organism evidence="2 3">
    <name type="scientific">Blastococcus aggregatus</name>
    <dbReference type="NCBI Taxonomy" id="38502"/>
    <lineage>
        <taxon>Bacteria</taxon>
        <taxon>Bacillati</taxon>
        <taxon>Actinomycetota</taxon>
        <taxon>Actinomycetes</taxon>
        <taxon>Geodermatophilales</taxon>
        <taxon>Geodermatophilaceae</taxon>
        <taxon>Blastococcus</taxon>
    </lineage>
</organism>
<dbReference type="EMBL" id="OBQI01000001">
    <property type="protein sequence ID" value="SOC46935.1"/>
    <property type="molecule type" value="Genomic_DNA"/>
</dbReference>
<feature type="domain" description="Methyltransferase" evidence="1">
    <location>
        <begin position="54"/>
        <end position="149"/>
    </location>
</feature>
<dbReference type="OrthoDB" id="3172472at2"/>